<proteinExistence type="predicted"/>
<evidence type="ECO:0000313" key="3">
    <source>
        <dbReference type="Proteomes" id="UP000284657"/>
    </source>
</evidence>
<evidence type="ECO:0000256" key="1">
    <source>
        <dbReference type="SAM" id="MobiDB-lite"/>
    </source>
</evidence>
<gene>
    <name evidence="2" type="ORF">BBJ29_002500</name>
</gene>
<protein>
    <submittedName>
        <fullName evidence="2">Uncharacterized protein</fullName>
    </submittedName>
</protein>
<organism evidence="2 3">
    <name type="scientific">Phytophthora kernoviae</name>
    <dbReference type="NCBI Taxonomy" id="325452"/>
    <lineage>
        <taxon>Eukaryota</taxon>
        <taxon>Sar</taxon>
        <taxon>Stramenopiles</taxon>
        <taxon>Oomycota</taxon>
        <taxon>Peronosporomycetes</taxon>
        <taxon>Peronosporales</taxon>
        <taxon>Peronosporaceae</taxon>
        <taxon>Phytophthora</taxon>
    </lineage>
</organism>
<feature type="compositionally biased region" description="Polar residues" evidence="1">
    <location>
        <begin position="1"/>
        <end position="12"/>
    </location>
</feature>
<dbReference type="Proteomes" id="UP000284657">
    <property type="component" value="Unassembled WGS sequence"/>
</dbReference>
<feature type="non-terminal residue" evidence="2">
    <location>
        <position position="145"/>
    </location>
</feature>
<sequence length="145" mass="14755">MSSPQAKTSAQALSVKPHGDTKASNDAVAQATTAPGAPAKVSSMLVIEESGAEGSKPEDSTESVAPSAGHKSGGVPNAGDAKASSPPRCLSLAEGKVRVQVLKTEAAKAKAEHDSAKKRSASQSPRPDDDEDVQLHGQNLYCRGP</sequence>
<dbReference type="EMBL" id="MBAD02002502">
    <property type="protein sequence ID" value="RLN47086.1"/>
    <property type="molecule type" value="Genomic_DNA"/>
</dbReference>
<accession>A0A421FM82</accession>
<dbReference type="AlphaFoldDB" id="A0A421FM82"/>
<name>A0A421FM82_9STRA</name>
<feature type="compositionally biased region" description="Basic and acidic residues" evidence="1">
    <location>
        <begin position="105"/>
        <end position="117"/>
    </location>
</feature>
<reference evidence="2 3" key="1">
    <citation type="submission" date="2018-07" db="EMBL/GenBank/DDBJ databases">
        <title>Genome sequencing of oomycete isolates from Chile give support for New Zealand origin for Phytophthora kernoviae and make available the first Nothophytophthora sp. genome.</title>
        <authorList>
            <person name="Studholme D.J."/>
            <person name="Sanfuentes E."/>
            <person name="Panda P."/>
            <person name="Hill R."/>
            <person name="Sambles C."/>
            <person name="Grant M."/>
            <person name="Williams N.M."/>
            <person name="Mcdougal R.L."/>
        </authorList>
    </citation>
    <scope>NUCLEOTIDE SEQUENCE [LARGE SCALE GENOMIC DNA]</scope>
    <source>
        <strain evidence="2">Chile7</strain>
    </source>
</reference>
<feature type="region of interest" description="Disordered" evidence="1">
    <location>
        <begin position="104"/>
        <end position="145"/>
    </location>
</feature>
<evidence type="ECO:0000313" key="2">
    <source>
        <dbReference type="EMBL" id="RLN47086.1"/>
    </source>
</evidence>
<feature type="region of interest" description="Disordered" evidence="1">
    <location>
        <begin position="1"/>
        <end position="89"/>
    </location>
</feature>
<comment type="caution">
    <text evidence="2">The sequence shown here is derived from an EMBL/GenBank/DDBJ whole genome shotgun (WGS) entry which is preliminary data.</text>
</comment>